<feature type="domain" description="ABC transporter" evidence="5">
    <location>
        <begin position="5"/>
        <end position="246"/>
    </location>
</feature>
<evidence type="ECO:0000313" key="7">
    <source>
        <dbReference type="Proteomes" id="UP000257014"/>
    </source>
</evidence>
<dbReference type="SUPFAM" id="SSF52540">
    <property type="entry name" value="P-loop containing nucleoside triphosphate hydrolases"/>
    <property type="match status" value="1"/>
</dbReference>
<dbReference type="InterPro" id="IPR027417">
    <property type="entry name" value="P-loop_NTPase"/>
</dbReference>
<dbReference type="GO" id="GO:0016887">
    <property type="term" value="F:ATP hydrolysis activity"/>
    <property type="evidence" value="ECO:0007669"/>
    <property type="project" value="InterPro"/>
</dbReference>
<proteinExistence type="inferred from homology"/>
<comment type="similarity">
    <text evidence="1">Belongs to the ABC transporter superfamily.</text>
</comment>
<keyword evidence="2" id="KW-0813">Transport</keyword>
<sequence length="317" mass="36138">MEHIIQVENLVKQYRKAKEPAVRGVTFAVRSGEFFAFLGPNGAGKTTTISILTTTLAKTSGTVTIAGYDLDRQPKQVRRSIGIIFQNPSLDPELTAEENIRLHVCLYGLYPYRPAYRLMPAEYRKRIADLAEMVGIQGHLFQKLKKFSGGMKRKLEIIRSLMHRPKVLFLDEPTSGLDAVSRRSLWEYLRQIRDEENTTIFLTTHYLDEAEGADRVCIINQGRIEMIGAPHELKQKLISRYMLIDAPDRKRLGEELREGGWRFIEAGDGFRVFYDSSTPQDIIAGLKTPLSKLDIYDPSLEEAYIRLITREEGGEEA</sequence>
<evidence type="ECO:0000256" key="4">
    <source>
        <dbReference type="ARBA" id="ARBA00022840"/>
    </source>
</evidence>
<dbReference type="InterPro" id="IPR050763">
    <property type="entry name" value="ABC_transporter_ATP-binding"/>
</dbReference>
<dbReference type="Gene3D" id="3.40.50.300">
    <property type="entry name" value="P-loop containing nucleotide triphosphate hydrolases"/>
    <property type="match status" value="1"/>
</dbReference>
<dbReference type="PANTHER" id="PTHR42711">
    <property type="entry name" value="ABC TRANSPORTER ATP-BINDING PROTEIN"/>
    <property type="match status" value="1"/>
</dbReference>
<evidence type="ECO:0000256" key="2">
    <source>
        <dbReference type="ARBA" id="ARBA00022448"/>
    </source>
</evidence>
<evidence type="ECO:0000259" key="5">
    <source>
        <dbReference type="PROSITE" id="PS50893"/>
    </source>
</evidence>
<gene>
    <name evidence="6" type="ORF">C6P37_01935</name>
</gene>
<accession>A0A3E0K7V9</accession>
<dbReference type="EMBL" id="QEWE01000007">
    <property type="protein sequence ID" value="REJ31119.1"/>
    <property type="molecule type" value="Genomic_DNA"/>
</dbReference>
<dbReference type="InterPro" id="IPR003593">
    <property type="entry name" value="AAA+_ATPase"/>
</dbReference>
<name>A0A3E0K7V9_9BACI</name>
<dbReference type="PROSITE" id="PS50893">
    <property type="entry name" value="ABC_TRANSPORTER_2"/>
    <property type="match status" value="1"/>
</dbReference>
<dbReference type="Proteomes" id="UP000257014">
    <property type="component" value="Unassembled WGS sequence"/>
</dbReference>
<dbReference type="Pfam" id="PF00005">
    <property type="entry name" value="ABC_tran"/>
    <property type="match status" value="1"/>
</dbReference>
<protein>
    <submittedName>
        <fullName evidence="6">ABC transporter ATP-binding protein</fullName>
    </submittedName>
</protein>
<keyword evidence="4 6" id="KW-0067">ATP-binding</keyword>
<dbReference type="AlphaFoldDB" id="A0A3E0K7V9"/>
<dbReference type="GO" id="GO:0005524">
    <property type="term" value="F:ATP binding"/>
    <property type="evidence" value="ECO:0007669"/>
    <property type="project" value="UniProtKB-KW"/>
</dbReference>
<organism evidence="6 7">
    <name type="scientific">Caldibacillus debilis</name>
    <dbReference type="NCBI Taxonomy" id="301148"/>
    <lineage>
        <taxon>Bacteria</taxon>
        <taxon>Bacillati</taxon>
        <taxon>Bacillota</taxon>
        <taxon>Bacilli</taxon>
        <taxon>Bacillales</taxon>
        <taxon>Bacillaceae</taxon>
        <taxon>Caldibacillus</taxon>
    </lineage>
</organism>
<dbReference type="RefSeq" id="WP_276642388.1">
    <property type="nucleotide sequence ID" value="NZ_QEWE01000007.1"/>
</dbReference>
<dbReference type="SMART" id="SM00382">
    <property type="entry name" value="AAA"/>
    <property type="match status" value="1"/>
</dbReference>
<dbReference type="PROSITE" id="PS00211">
    <property type="entry name" value="ABC_TRANSPORTER_1"/>
    <property type="match status" value="1"/>
</dbReference>
<dbReference type="PANTHER" id="PTHR42711:SF5">
    <property type="entry name" value="ABC TRANSPORTER ATP-BINDING PROTEIN NATA"/>
    <property type="match status" value="1"/>
</dbReference>
<evidence type="ECO:0000256" key="1">
    <source>
        <dbReference type="ARBA" id="ARBA00005417"/>
    </source>
</evidence>
<dbReference type="InterPro" id="IPR003439">
    <property type="entry name" value="ABC_transporter-like_ATP-bd"/>
</dbReference>
<reference evidence="6 7" key="1">
    <citation type="submission" date="2018-03" db="EMBL/GenBank/DDBJ databases">
        <authorList>
            <person name="Keele B.F."/>
        </authorList>
    </citation>
    <scope>NUCLEOTIDE SEQUENCE [LARGE SCALE GENOMIC DNA]</scope>
    <source>
        <strain evidence="6">ZCTH4_d</strain>
    </source>
</reference>
<comment type="caution">
    <text evidence="6">The sequence shown here is derived from an EMBL/GenBank/DDBJ whole genome shotgun (WGS) entry which is preliminary data.</text>
</comment>
<evidence type="ECO:0000256" key="3">
    <source>
        <dbReference type="ARBA" id="ARBA00022741"/>
    </source>
</evidence>
<evidence type="ECO:0000313" key="6">
    <source>
        <dbReference type="EMBL" id="REJ31119.1"/>
    </source>
</evidence>
<dbReference type="InterPro" id="IPR017871">
    <property type="entry name" value="ABC_transporter-like_CS"/>
</dbReference>
<keyword evidence="3" id="KW-0547">Nucleotide-binding</keyword>